<dbReference type="Gene3D" id="1.50.10.100">
    <property type="entry name" value="Chondroitin AC/alginate lyase"/>
    <property type="match status" value="1"/>
</dbReference>
<dbReference type="GO" id="GO:0016829">
    <property type="term" value="F:lyase activity"/>
    <property type="evidence" value="ECO:0007669"/>
    <property type="project" value="InterPro"/>
</dbReference>
<gene>
    <name evidence="4" type="ORF">EUA98_04905</name>
</gene>
<proteinExistence type="predicted"/>
<dbReference type="SUPFAM" id="SSF48230">
    <property type="entry name" value="Chondroitin AC/alginate lyase"/>
    <property type="match status" value="1"/>
</dbReference>
<dbReference type="OrthoDB" id="9793856at2"/>
<dbReference type="GO" id="GO:0030313">
    <property type="term" value="C:cell envelope"/>
    <property type="evidence" value="ECO:0007669"/>
    <property type="project" value="UniProtKB-SubCell"/>
</dbReference>
<dbReference type="RefSeq" id="WP_130101557.1">
    <property type="nucleotide sequence ID" value="NZ_SDWW01000008.1"/>
</dbReference>
<comment type="subcellular location">
    <subcellularLocation>
        <location evidence="1">Cell envelope</location>
    </subcellularLocation>
</comment>
<dbReference type="Proteomes" id="UP000293764">
    <property type="component" value="Unassembled WGS sequence"/>
</dbReference>
<dbReference type="Pfam" id="PF07940">
    <property type="entry name" value="Hepar_II_III_C"/>
    <property type="match status" value="1"/>
</dbReference>
<dbReference type="EMBL" id="SDWW01000008">
    <property type="protein sequence ID" value="RYV52109.1"/>
    <property type="molecule type" value="Genomic_DNA"/>
</dbReference>
<reference evidence="4 5" key="1">
    <citation type="submission" date="2019-01" db="EMBL/GenBank/DDBJ databases">
        <title>Novel species of Cellulomonas.</title>
        <authorList>
            <person name="Liu Q."/>
            <person name="Xin Y.-H."/>
        </authorList>
    </citation>
    <scope>NUCLEOTIDE SEQUENCE [LARGE SCALE GENOMIC DNA]</scope>
    <source>
        <strain evidence="4 5">HLT2-17</strain>
    </source>
</reference>
<dbReference type="InterPro" id="IPR008929">
    <property type="entry name" value="Chondroitin_lyas"/>
</dbReference>
<feature type="domain" description="Heparinase II/III-like C-terminal" evidence="3">
    <location>
        <begin position="418"/>
        <end position="500"/>
    </location>
</feature>
<protein>
    <recommendedName>
        <fullName evidence="3">Heparinase II/III-like C-terminal domain-containing protein</fullName>
    </recommendedName>
</protein>
<evidence type="ECO:0000256" key="2">
    <source>
        <dbReference type="SAM" id="MobiDB-lite"/>
    </source>
</evidence>
<evidence type="ECO:0000259" key="3">
    <source>
        <dbReference type="Pfam" id="PF07940"/>
    </source>
</evidence>
<dbReference type="InterPro" id="IPR012480">
    <property type="entry name" value="Hepar_II_III_C"/>
</dbReference>
<organism evidence="4 5">
    <name type="scientific">Pengzhenrongella frigida</name>
    <dbReference type="NCBI Taxonomy" id="1259133"/>
    <lineage>
        <taxon>Bacteria</taxon>
        <taxon>Bacillati</taxon>
        <taxon>Actinomycetota</taxon>
        <taxon>Actinomycetes</taxon>
        <taxon>Micrococcales</taxon>
        <taxon>Pengzhenrongella</taxon>
    </lineage>
</organism>
<feature type="region of interest" description="Disordered" evidence="2">
    <location>
        <begin position="40"/>
        <end position="65"/>
    </location>
</feature>
<accession>A0A4Q5N1X3</accession>
<sequence>MPDADRFTGPLAQAWPQAASALEVQALLLAPDHALPVPPADDRSVWGSAGSADPPTISDLRRRAERGTPWPELSARAYSRYFRDGERDEYEQKLFARQHRLSRAAVIAAATLDPAWIDEVANGVTVLCEQSTWCWPAHDDTRTAHGAVVPTLTDPYLDLGAGEVVGQLAWIDHLLGRTLDEQYPGLRARIRHEAQVRVLEPFTRRRDWHWLGLDGDVHNWSPWIHGNVLVAALRLVDDAAARARIVAMVIEGIDRYVACLPPDGAIDEGYSYWWHGACRALEALDLLRHATAGALDATAVPALRATVAFPHRMHLGGAWYVNHADGPARPPADQPWDALHRAALRCGDDAARRHATAHRRPGTPVATEGQGLGRLLRALTDQDWLTAAPEVSPLPRDVWLPSTQVLVAREATGTARGLTLAVKGGHNGEHHNHNDVGSVLVALHGVPVVVDAGRPTYTAQTFSPDRYDLWTMQSSWHNVPEIRGTAQSPGHQFAATDVTARADGERAQLSLDLARAYPRADVRTWTRTARLDRPLPRSVGSTTARVTIIDAWELDPADQAPPSVLHLLLAGDIRLEPGRAVVTPVGGVGTVLVRWAPATAATATEVRDLDDPMLSDVWGDQLTRLSINAGEAASGRLTVTVEEQS</sequence>
<evidence type="ECO:0000313" key="5">
    <source>
        <dbReference type="Proteomes" id="UP000293764"/>
    </source>
</evidence>
<evidence type="ECO:0000313" key="4">
    <source>
        <dbReference type="EMBL" id="RYV52109.1"/>
    </source>
</evidence>
<comment type="caution">
    <text evidence="4">The sequence shown here is derived from an EMBL/GenBank/DDBJ whole genome shotgun (WGS) entry which is preliminary data.</text>
</comment>
<name>A0A4Q5N1X3_9MICO</name>
<evidence type="ECO:0000256" key="1">
    <source>
        <dbReference type="ARBA" id="ARBA00004196"/>
    </source>
</evidence>
<dbReference type="AlphaFoldDB" id="A0A4Q5N1X3"/>
<dbReference type="Gene3D" id="2.70.98.70">
    <property type="match status" value="1"/>
</dbReference>
<keyword evidence="5" id="KW-1185">Reference proteome</keyword>